<dbReference type="Gene3D" id="3.30.420.40">
    <property type="match status" value="2"/>
</dbReference>
<accession>A0A963YWP9</accession>
<dbReference type="Pfam" id="PF00480">
    <property type="entry name" value="ROK"/>
    <property type="match status" value="1"/>
</dbReference>
<reference evidence="1" key="1">
    <citation type="journal article" date="2021" name="Microorganisms">
        <title>Acidisoma silvae sp. nov. and Acidisomacellulosilytica sp. nov., Two Acidophilic Bacteria Isolated from Decaying Wood, Hydrolyzing Cellulose and Producing Poly-3-hydroxybutyrate.</title>
        <authorList>
            <person name="Mieszkin S."/>
            <person name="Pouder E."/>
            <person name="Uroz S."/>
            <person name="Simon-Colin C."/>
            <person name="Alain K."/>
        </authorList>
    </citation>
    <scope>NUCLEOTIDE SEQUENCE</scope>
    <source>
        <strain evidence="1">HW T2.11</strain>
    </source>
</reference>
<dbReference type="InterPro" id="IPR000600">
    <property type="entry name" value="ROK"/>
</dbReference>
<keyword evidence="2" id="KW-1185">Reference proteome</keyword>
<protein>
    <submittedName>
        <fullName evidence="1">ROK family transcriptional regulator</fullName>
    </submittedName>
</protein>
<dbReference type="PANTHER" id="PTHR18964">
    <property type="entry name" value="ROK (REPRESSOR, ORF, KINASE) FAMILY"/>
    <property type="match status" value="1"/>
</dbReference>
<sequence>MTWRDLATPTSGAGLILSLVAGGIARSRADLVTATGFSRTTVVQHLTQLLGAGLLDETPEPKRQGGGRPSAMLRLAPDAATVLVADIGETHARLAIVDLSPALLAECVIPITLADGPGAVLAQLARCWLALLDQSRRAVADVLGMGIGLPAPVDHAGGRVVGPSVMPGWDDFDICGCLSTFIPAPVLVENDVNLMTLAEFRTYWPEAGQFLFVKAGNGIGSGLMTDGRLYRGAQGAAGDIGHMQIDRRGGPLCRCGKHGCLEAHAAGWAVARDLRSTGLALNSARDVIGSFEAGQAETTARLEAAGVALGDGIAHAVSLFNPSTIVIGGTLADAGETLLSGIRTQLHARSLPLAIRHLGIHRAHGGRDAGLLGAARLVIETRLSPAHVDTTIAAHTKAARRSVAGLKERRLKLV</sequence>
<dbReference type="AlphaFoldDB" id="A0A963YWP9"/>
<dbReference type="RefSeq" id="WP_227323186.1">
    <property type="nucleotide sequence ID" value="NZ_JAESVB010000014.1"/>
</dbReference>
<dbReference type="SUPFAM" id="SSF46785">
    <property type="entry name" value="Winged helix' DNA-binding domain"/>
    <property type="match status" value="1"/>
</dbReference>
<dbReference type="EMBL" id="JAESVB010000014">
    <property type="protein sequence ID" value="MCB8877538.1"/>
    <property type="molecule type" value="Genomic_DNA"/>
</dbReference>
<dbReference type="InterPro" id="IPR043129">
    <property type="entry name" value="ATPase_NBD"/>
</dbReference>
<gene>
    <name evidence="1" type="ORF">ASILVAE211_20250</name>
</gene>
<proteinExistence type="predicted"/>
<evidence type="ECO:0000313" key="1">
    <source>
        <dbReference type="EMBL" id="MCB8877538.1"/>
    </source>
</evidence>
<dbReference type="SUPFAM" id="SSF53067">
    <property type="entry name" value="Actin-like ATPase domain"/>
    <property type="match status" value="1"/>
</dbReference>
<comment type="caution">
    <text evidence="1">The sequence shown here is derived from an EMBL/GenBank/DDBJ whole genome shotgun (WGS) entry which is preliminary data.</text>
</comment>
<organism evidence="1 2">
    <name type="scientific">Acidisoma silvae</name>
    <dbReference type="NCBI Taxonomy" id="2802396"/>
    <lineage>
        <taxon>Bacteria</taxon>
        <taxon>Pseudomonadati</taxon>
        <taxon>Pseudomonadota</taxon>
        <taxon>Alphaproteobacteria</taxon>
        <taxon>Acetobacterales</taxon>
        <taxon>Acidocellaceae</taxon>
        <taxon>Acidisoma</taxon>
    </lineage>
</organism>
<dbReference type="PANTHER" id="PTHR18964:SF173">
    <property type="entry name" value="GLUCOKINASE"/>
    <property type="match status" value="1"/>
</dbReference>
<name>A0A963YWP9_9PROT</name>
<evidence type="ECO:0000313" key="2">
    <source>
        <dbReference type="Proteomes" id="UP000708298"/>
    </source>
</evidence>
<dbReference type="InterPro" id="IPR036388">
    <property type="entry name" value="WH-like_DNA-bd_sf"/>
</dbReference>
<reference evidence="1" key="2">
    <citation type="submission" date="2021-01" db="EMBL/GenBank/DDBJ databases">
        <authorList>
            <person name="Mieszkin S."/>
            <person name="Pouder E."/>
            <person name="Alain K."/>
        </authorList>
    </citation>
    <scope>NUCLEOTIDE SEQUENCE</scope>
    <source>
        <strain evidence="1">HW T2.11</strain>
    </source>
</reference>
<dbReference type="Proteomes" id="UP000708298">
    <property type="component" value="Unassembled WGS sequence"/>
</dbReference>
<dbReference type="InterPro" id="IPR036390">
    <property type="entry name" value="WH_DNA-bd_sf"/>
</dbReference>
<dbReference type="Gene3D" id="1.10.10.10">
    <property type="entry name" value="Winged helix-like DNA-binding domain superfamily/Winged helix DNA-binding domain"/>
    <property type="match status" value="1"/>
</dbReference>